<sequence length="333" mass="38240">MTIRGRLILNSIVDKAWLLLLMRNFRDAVEYAHNLLRKNVSENDIVKLLASRILSNAHYSYSALQRAKMYRQQPYLKLKKPQLFSIGKRNEKGNRNIRFLSTDRVQIKIPSATGKHRWITAGVRFGRKYISTIKKLINNSIPYGAGVYINSGLELHVNVPLELYTEKLKVGNKNTKNDKGYIASFDFNSDRICMVIVSREGRILDVKNKHFPEVTSPGYSGRKARDKRMKALAELVDYAYHHNVTDYVAEILSRPKKKSRSKTGNRKSSRWALREFVTHLKTLVARYGGKPHFINPAYTSVDAIPLSKQLGLDIHTTSAYLLAIRFIKGYEEL</sequence>
<keyword evidence="2" id="KW-1185">Reference proteome</keyword>
<dbReference type="eggNOG" id="arCOG04197">
    <property type="taxonomic scope" value="Archaea"/>
</dbReference>
<reference evidence="1 2" key="2">
    <citation type="journal article" date="2011" name="Stand. Genomic Sci.">
        <title>Complete genome sequence of Staphylothermus hellenicus P8.</title>
        <authorList>
            <person name="Anderson I."/>
            <person name="Wirth R."/>
            <person name="Lucas S."/>
            <person name="Copeland A."/>
            <person name="Lapidus A."/>
            <person name="Cheng J.F."/>
            <person name="Goodwin L."/>
            <person name="Pitluck S."/>
            <person name="Davenport K."/>
            <person name="Detter J.C."/>
            <person name="Han C."/>
            <person name="Tapia R."/>
            <person name="Land M."/>
            <person name="Hauser L."/>
            <person name="Pati A."/>
            <person name="Mikhailova N."/>
            <person name="Woyke T."/>
            <person name="Klenk H.P."/>
            <person name="Kyrpides N."/>
            <person name="Ivanova N."/>
        </authorList>
    </citation>
    <scope>NUCLEOTIDE SEQUENCE [LARGE SCALE GENOMIC DNA]</scope>
    <source>
        <strain evidence="2">DSM 12710 / JCM 10830 / BK20S6-10-b1 / P8</strain>
    </source>
</reference>
<accession>D7DBA6</accession>
<evidence type="ECO:0000313" key="1">
    <source>
        <dbReference type="EMBL" id="ADI31453.1"/>
    </source>
</evidence>
<evidence type="ECO:0000313" key="2">
    <source>
        <dbReference type="Proteomes" id="UP000002573"/>
    </source>
</evidence>
<dbReference type="STRING" id="591019.Shell_0320"/>
<dbReference type="AlphaFoldDB" id="D7DBA6"/>
<reference evidence="2" key="1">
    <citation type="submission" date="2010-05" db="EMBL/GenBank/DDBJ databases">
        <title>Complete sequence of Staphylothermus hellenicus DSM 12710.</title>
        <authorList>
            <consortium name="US DOE Joint Genome Institute"/>
            <person name="Lucas S."/>
            <person name="Copeland A."/>
            <person name="Lapidus A."/>
            <person name="Cheng J.-F."/>
            <person name="Bruce D."/>
            <person name="Goodwin L."/>
            <person name="Pitluck S."/>
            <person name="Davenport K."/>
            <person name="Detter J.C."/>
            <person name="Han C."/>
            <person name="Tapia R."/>
            <person name="Larimer F."/>
            <person name="Land M."/>
            <person name="Hauser L."/>
            <person name="Kyrpides N."/>
            <person name="Mikhailova N."/>
            <person name="Anderson I.J."/>
            <person name="Woyke T."/>
        </authorList>
    </citation>
    <scope>NUCLEOTIDE SEQUENCE [LARGE SCALE GENOMIC DNA]</scope>
    <source>
        <strain evidence="2">DSM 12710 / JCM 10830 / BK20S6-10-b1 / P8</strain>
    </source>
</reference>
<gene>
    <name evidence="1" type="ordered locus">Shell_0320</name>
</gene>
<dbReference type="EMBL" id="CP002051">
    <property type="protein sequence ID" value="ADI31453.1"/>
    <property type="molecule type" value="Genomic_DNA"/>
</dbReference>
<dbReference type="HOGENOM" id="CLU_064882_1_0_2"/>
<dbReference type="Proteomes" id="UP000002573">
    <property type="component" value="Chromosome"/>
</dbReference>
<name>D7DBA6_STAHD</name>
<dbReference type="KEGG" id="shc:Shell_0320"/>
<proteinExistence type="predicted"/>
<protein>
    <submittedName>
        <fullName evidence="1">Transposase, IS605 OrfB family</fullName>
    </submittedName>
</protein>
<organism evidence="1 2">
    <name type="scientific">Staphylothermus hellenicus (strain DSM 12710 / JCM 10830 / BK20S6-10-b1 / P8)</name>
    <dbReference type="NCBI Taxonomy" id="591019"/>
    <lineage>
        <taxon>Archaea</taxon>
        <taxon>Thermoproteota</taxon>
        <taxon>Thermoprotei</taxon>
        <taxon>Desulfurococcales</taxon>
        <taxon>Desulfurococcaceae</taxon>
        <taxon>Staphylothermus</taxon>
    </lineage>
</organism>